<feature type="region of interest" description="Disordered" evidence="9">
    <location>
        <begin position="257"/>
        <end position="279"/>
    </location>
</feature>
<evidence type="ECO:0000256" key="7">
    <source>
        <dbReference type="ARBA" id="ARBA00023140"/>
    </source>
</evidence>
<organism evidence="10">
    <name type="scientific">marine metagenome</name>
    <dbReference type="NCBI Taxonomy" id="408172"/>
    <lineage>
        <taxon>unclassified sequences</taxon>
        <taxon>metagenomes</taxon>
        <taxon>ecological metagenomes</taxon>
    </lineage>
</organism>
<reference evidence="10" key="1">
    <citation type="submission" date="2018-05" db="EMBL/GenBank/DDBJ databases">
        <authorList>
            <person name="Lanie J.A."/>
            <person name="Ng W.-L."/>
            <person name="Kazmierczak K.M."/>
            <person name="Andrzejewski T.M."/>
            <person name="Davidsen T.M."/>
            <person name="Wayne K.J."/>
            <person name="Tettelin H."/>
            <person name="Glass J.I."/>
            <person name="Rusch D."/>
            <person name="Podicherti R."/>
            <person name="Tsui H.-C.T."/>
            <person name="Winkler M.E."/>
        </authorList>
    </citation>
    <scope>NUCLEOTIDE SEQUENCE</scope>
</reference>
<evidence type="ECO:0000256" key="4">
    <source>
        <dbReference type="ARBA" id="ARBA00022832"/>
    </source>
</evidence>
<keyword evidence="8" id="KW-0413">Isomerase</keyword>
<dbReference type="EMBL" id="UINC01003528">
    <property type="protein sequence ID" value="SVA07121.1"/>
    <property type="molecule type" value="Genomic_DNA"/>
</dbReference>
<dbReference type="Gene3D" id="1.10.12.10">
    <property type="entry name" value="Lyase 2-enoyl-coa Hydratase, Chain A, domain 2"/>
    <property type="match status" value="1"/>
</dbReference>
<dbReference type="GO" id="GO:0006635">
    <property type="term" value="P:fatty acid beta-oxidation"/>
    <property type="evidence" value="ECO:0007669"/>
    <property type="project" value="UniProtKB-UniPathway"/>
</dbReference>
<keyword evidence="6" id="KW-0443">Lipid metabolism</keyword>
<evidence type="ECO:0000313" key="10">
    <source>
        <dbReference type="EMBL" id="SVA07121.1"/>
    </source>
</evidence>
<sequence length="279" mass="31075">MNYSCFKCEIKDKIAHIEMCRPDEFNSMNKAFWSELPNLVDSISNDANARVIVLSAQGKHFCAGMDLANFAPNPKTPKAHLGMRKESAFRGTLDLQHTISCLEKARMPVIAAIQGACVGGGVDLATATDIRYCTKDAFFCIQEINIGLAADVGTLQRLPHLIPEGLVRELAFTGRRFKAEEALKFGLVNEVFDSHEEMLKGVMEVAKEITKKGPLAVTSTKEILNYGRDHSMEDSLNYVALWNNAMGISDEMSETFKAQSEKRDPDFEDLLPRKKYMGD</sequence>
<evidence type="ECO:0000256" key="9">
    <source>
        <dbReference type="SAM" id="MobiDB-lite"/>
    </source>
</evidence>
<keyword evidence="5" id="KW-0007">Acetylation</keyword>
<dbReference type="PROSITE" id="PS00166">
    <property type="entry name" value="ENOYL_COA_HYDRATASE"/>
    <property type="match status" value="1"/>
</dbReference>
<evidence type="ECO:0000256" key="1">
    <source>
        <dbReference type="ARBA" id="ARBA00004275"/>
    </source>
</evidence>
<keyword evidence="7" id="KW-0576">Peroxisome</keyword>
<dbReference type="InterPro" id="IPR018376">
    <property type="entry name" value="Enoyl-CoA_hyd/isom_CS"/>
</dbReference>
<dbReference type="NCBIfam" id="NF004794">
    <property type="entry name" value="PRK06142.1"/>
    <property type="match status" value="1"/>
</dbReference>
<proteinExistence type="inferred from homology"/>
<evidence type="ECO:0000256" key="6">
    <source>
        <dbReference type="ARBA" id="ARBA00023098"/>
    </source>
</evidence>
<dbReference type="PANTHER" id="PTHR43149:SF3">
    <property type="entry name" value="DELTA(3,5)-DELTA(2,4)-DIENOYL-COA ISOMERASE, PEROXISOMAL-LIKE"/>
    <property type="match status" value="1"/>
</dbReference>
<dbReference type="AlphaFoldDB" id="A0A381SUZ4"/>
<dbReference type="FunFam" id="1.10.12.10:FF:000004">
    <property type="entry name" value="Delta3,5-delta2,4-dienoyl-CoA isomerase"/>
    <property type="match status" value="1"/>
</dbReference>
<feature type="compositionally biased region" description="Basic and acidic residues" evidence="9">
    <location>
        <begin position="259"/>
        <end position="279"/>
    </location>
</feature>
<dbReference type="Pfam" id="PF00378">
    <property type="entry name" value="ECH_1"/>
    <property type="match status" value="1"/>
</dbReference>
<dbReference type="SUPFAM" id="SSF52096">
    <property type="entry name" value="ClpP/crotonase"/>
    <property type="match status" value="1"/>
</dbReference>
<dbReference type="InterPro" id="IPR045002">
    <property type="entry name" value="Ech1-like"/>
</dbReference>
<evidence type="ECO:0008006" key="11">
    <source>
        <dbReference type="Google" id="ProtNLM"/>
    </source>
</evidence>
<accession>A0A381SUZ4</accession>
<keyword evidence="4" id="KW-0276">Fatty acid metabolism</keyword>
<evidence type="ECO:0000256" key="2">
    <source>
        <dbReference type="ARBA" id="ARBA00005005"/>
    </source>
</evidence>
<evidence type="ECO:0000256" key="5">
    <source>
        <dbReference type="ARBA" id="ARBA00022990"/>
    </source>
</evidence>
<dbReference type="InterPro" id="IPR029045">
    <property type="entry name" value="ClpP/crotonase-like_dom_sf"/>
</dbReference>
<evidence type="ECO:0000256" key="8">
    <source>
        <dbReference type="ARBA" id="ARBA00023235"/>
    </source>
</evidence>
<dbReference type="Gene3D" id="3.90.226.10">
    <property type="entry name" value="2-enoyl-CoA Hydratase, Chain A, domain 1"/>
    <property type="match status" value="1"/>
</dbReference>
<dbReference type="PANTHER" id="PTHR43149">
    <property type="entry name" value="ENOYL-COA HYDRATASE"/>
    <property type="match status" value="1"/>
</dbReference>
<dbReference type="GO" id="GO:0005777">
    <property type="term" value="C:peroxisome"/>
    <property type="evidence" value="ECO:0007669"/>
    <property type="project" value="UniProtKB-SubCell"/>
</dbReference>
<gene>
    <name evidence="10" type="ORF">METZ01_LOCUS59975</name>
</gene>
<dbReference type="UniPathway" id="UPA00659"/>
<dbReference type="InterPro" id="IPR001753">
    <property type="entry name" value="Enoyl-CoA_hydra/iso"/>
</dbReference>
<dbReference type="GO" id="GO:0016853">
    <property type="term" value="F:isomerase activity"/>
    <property type="evidence" value="ECO:0007669"/>
    <property type="project" value="UniProtKB-KW"/>
</dbReference>
<comment type="subcellular location">
    <subcellularLocation>
        <location evidence="1">Peroxisome</location>
    </subcellularLocation>
</comment>
<comment type="similarity">
    <text evidence="3">Belongs to the enoyl-CoA hydratase/isomerase family.</text>
</comment>
<dbReference type="CDD" id="cd06558">
    <property type="entry name" value="crotonase-like"/>
    <property type="match status" value="1"/>
</dbReference>
<dbReference type="FunFam" id="3.90.226.10:FF:000024">
    <property type="entry name" value="Delta3,5-delta2,4-dienoyl-CoA isomerase"/>
    <property type="match status" value="1"/>
</dbReference>
<name>A0A381SUZ4_9ZZZZ</name>
<comment type="pathway">
    <text evidence="2">Lipid metabolism; fatty acid beta-oxidation.</text>
</comment>
<protein>
    <recommendedName>
        <fullName evidence="11">Enoyl-CoA hydratase</fullName>
    </recommendedName>
</protein>
<evidence type="ECO:0000256" key="3">
    <source>
        <dbReference type="ARBA" id="ARBA00005254"/>
    </source>
</evidence>
<dbReference type="InterPro" id="IPR014748">
    <property type="entry name" value="Enoyl-CoA_hydra_C"/>
</dbReference>